<name>M5S7A3_9BACT</name>
<evidence type="ECO:0000313" key="2">
    <source>
        <dbReference type="Proteomes" id="UP000011991"/>
    </source>
</evidence>
<reference evidence="1 2" key="1">
    <citation type="journal article" date="2013" name="Mar. Genomics">
        <title>Expression of sulfatases in Rhodopirellula baltica and the diversity of sulfatases in the genus Rhodopirellula.</title>
        <authorList>
            <person name="Wegner C.E."/>
            <person name="Richter-Heitmann T."/>
            <person name="Klindworth A."/>
            <person name="Klockow C."/>
            <person name="Richter M."/>
            <person name="Achstetter T."/>
            <person name="Glockner F.O."/>
            <person name="Harder J."/>
        </authorList>
    </citation>
    <scope>NUCLEOTIDE SEQUENCE [LARGE SCALE GENOMIC DNA]</scope>
    <source>
        <strain evidence="1 2">SM1</strain>
    </source>
</reference>
<dbReference type="Proteomes" id="UP000011991">
    <property type="component" value="Unassembled WGS sequence"/>
</dbReference>
<evidence type="ECO:0000313" key="1">
    <source>
        <dbReference type="EMBL" id="EMI22069.1"/>
    </source>
</evidence>
<gene>
    <name evidence="1" type="ORF">RMSM_01007</name>
</gene>
<sequence>MSVLSACATHDNADTTDCEQWERYDSKVSHRISIHLNPPRLMIPTQHPRFLALDKLVHRARCFFWRRHQECFV</sequence>
<proteinExistence type="predicted"/>
<protein>
    <submittedName>
        <fullName evidence="1">Uncharacterized protein</fullName>
    </submittedName>
</protein>
<accession>M5S7A3</accession>
<dbReference type="AlphaFoldDB" id="M5S7A3"/>
<comment type="caution">
    <text evidence="1">The sequence shown here is derived from an EMBL/GenBank/DDBJ whole genome shotgun (WGS) entry which is preliminary data.</text>
</comment>
<organism evidence="1 2">
    <name type="scientific">Rhodopirellula maiorica SM1</name>
    <dbReference type="NCBI Taxonomy" id="1265738"/>
    <lineage>
        <taxon>Bacteria</taxon>
        <taxon>Pseudomonadati</taxon>
        <taxon>Planctomycetota</taxon>
        <taxon>Planctomycetia</taxon>
        <taxon>Pirellulales</taxon>
        <taxon>Pirellulaceae</taxon>
        <taxon>Novipirellula</taxon>
    </lineage>
</organism>
<keyword evidence="2" id="KW-1185">Reference proteome</keyword>
<dbReference type="PATRIC" id="fig|1265738.3.peg.999"/>
<dbReference type="EMBL" id="ANOG01000154">
    <property type="protein sequence ID" value="EMI22069.1"/>
    <property type="molecule type" value="Genomic_DNA"/>
</dbReference>